<organism evidence="1">
    <name type="scientific">Trypanosoma congolense (strain IL3000)</name>
    <dbReference type="NCBI Taxonomy" id="1068625"/>
    <lineage>
        <taxon>Eukaryota</taxon>
        <taxon>Discoba</taxon>
        <taxon>Euglenozoa</taxon>
        <taxon>Kinetoplastea</taxon>
        <taxon>Metakinetoplastina</taxon>
        <taxon>Trypanosomatida</taxon>
        <taxon>Trypanosomatidae</taxon>
        <taxon>Trypanosoma</taxon>
        <taxon>Nannomonas</taxon>
    </lineage>
</organism>
<sequence length="121" mass="13840">MRSRGLDCAMPLPFKRGVRGATCRCGADGVNDLNKAIPEQYVRNVTVDCDIVLDTRSSTNLHESFDFPSDVFKHEIPGNKKYWLLDVERTPMWCRVLYYPLGISERCTVMKEVVLLSKQNL</sequence>
<gene>
    <name evidence="1" type="ORF">TCIL3000_6_630</name>
</gene>
<dbReference type="EMBL" id="HE575319">
    <property type="protein sequence ID" value="CCC90837.1"/>
    <property type="molecule type" value="Genomic_DNA"/>
</dbReference>
<name>G0UN77_TRYCI</name>
<dbReference type="AlphaFoldDB" id="G0UN77"/>
<reference evidence="1" key="1">
    <citation type="journal article" date="2012" name="Proc. Natl. Acad. Sci. U.S.A.">
        <title>Antigenic diversity is generated by distinct evolutionary mechanisms in African trypanosome species.</title>
        <authorList>
            <person name="Jackson A.P."/>
            <person name="Berry A."/>
            <person name="Aslett M."/>
            <person name="Allison H.C."/>
            <person name="Burton P."/>
            <person name="Vavrova-Anderson J."/>
            <person name="Brown R."/>
            <person name="Browne H."/>
            <person name="Corton N."/>
            <person name="Hauser H."/>
            <person name="Gamble J."/>
            <person name="Gilderthorp R."/>
            <person name="Marcello L."/>
            <person name="McQuillan J."/>
            <person name="Otto T.D."/>
            <person name="Quail M.A."/>
            <person name="Sanders M.J."/>
            <person name="van Tonder A."/>
            <person name="Ginger M.L."/>
            <person name="Field M.C."/>
            <person name="Barry J.D."/>
            <person name="Hertz-Fowler C."/>
            <person name="Berriman M."/>
        </authorList>
    </citation>
    <scope>NUCLEOTIDE SEQUENCE</scope>
    <source>
        <strain evidence="1">IL3000</strain>
    </source>
</reference>
<protein>
    <submittedName>
        <fullName evidence="1">Uncharacterized protein TCIL3000_6_630</fullName>
    </submittedName>
</protein>
<proteinExistence type="predicted"/>
<evidence type="ECO:0000313" key="1">
    <source>
        <dbReference type="EMBL" id="CCC90837.1"/>
    </source>
</evidence>
<accession>G0UN77</accession>
<dbReference type="VEuPathDB" id="TriTrypDB:TcIL3000_6_630"/>